<feature type="region of interest" description="Disordered" evidence="7">
    <location>
        <begin position="389"/>
        <end position="413"/>
    </location>
</feature>
<dbReference type="HAMAP" id="MF_01844">
    <property type="entry name" value="NhaA"/>
    <property type="match status" value="1"/>
</dbReference>
<keyword evidence="6" id="KW-0050">Antiport</keyword>
<dbReference type="NCBIfam" id="NF007111">
    <property type="entry name" value="PRK09560.1"/>
    <property type="match status" value="1"/>
</dbReference>
<accession>A0A2D2DQC6</accession>
<evidence type="ECO:0000256" key="1">
    <source>
        <dbReference type="ARBA" id="ARBA00004429"/>
    </source>
</evidence>
<proteinExistence type="inferred from homology"/>
<feature type="transmembrane region" description="Helical" evidence="6">
    <location>
        <begin position="122"/>
        <end position="143"/>
    </location>
</feature>
<dbReference type="EMBL" id="CP024608">
    <property type="protein sequence ID" value="ATQ77178.1"/>
    <property type="molecule type" value="Genomic_DNA"/>
</dbReference>
<keyword evidence="2 6" id="KW-1003">Cell membrane</keyword>
<dbReference type="InterPro" id="IPR023171">
    <property type="entry name" value="Na/H_antiporter_dom_sf"/>
</dbReference>
<evidence type="ECO:0000313" key="8">
    <source>
        <dbReference type="EMBL" id="ATQ77178.1"/>
    </source>
</evidence>
<feature type="transmembrane region" description="Helical" evidence="6">
    <location>
        <begin position="293"/>
        <end position="317"/>
    </location>
</feature>
<feature type="transmembrane region" description="Helical" evidence="6">
    <location>
        <begin position="223"/>
        <end position="240"/>
    </location>
</feature>
<feature type="transmembrane region" description="Helical" evidence="6">
    <location>
        <begin position="329"/>
        <end position="351"/>
    </location>
</feature>
<dbReference type="GO" id="GO:0015385">
    <property type="term" value="F:sodium:proton antiporter activity"/>
    <property type="evidence" value="ECO:0007669"/>
    <property type="project" value="UniProtKB-UniRule"/>
</dbReference>
<keyword evidence="6" id="KW-0406">Ion transport</keyword>
<dbReference type="InterPro" id="IPR004670">
    <property type="entry name" value="NhaA"/>
</dbReference>
<dbReference type="Pfam" id="PF06965">
    <property type="entry name" value="Na_H_antiport_1"/>
    <property type="match status" value="1"/>
</dbReference>
<feature type="transmembrane region" description="Helical" evidence="6">
    <location>
        <begin position="150"/>
        <end position="172"/>
    </location>
</feature>
<keyword evidence="5 6" id="KW-0472">Membrane</keyword>
<keyword evidence="3 6" id="KW-0812">Transmembrane</keyword>
<dbReference type="GO" id="GO:0005886">
    <property type="term" value="C:plasma membrane"/>
    <property type="evidence" value="ECO:0007669"/>
    <property type="project" value="UniProtKB-SubCell"/>
</dbReference>
<keyword evidence="4 6" id="KW-1133">Transmembrane helix</keyword>
<evidence type="ECO:0000256" key="4">
    <source>
        <dbReference type="ARBA" id="ARBA00022989"/>
    </source>
</evidence>
<dbReference type="Proteomes" id="UP000229897">
    <property type="component" value="Chromosome"/>
</dbReference>
<dbReference type="KEGG" id="mass:CR152_23655"/>
<name>A0A2D2DQC6_9BURK</name>
<gene>
    <name evidence="6 8" type="primary">nhaA</name>
    <name evidence="8" type="ORF">CR152_23655</name>
</gene>
<keyword evidence="6" id="KW-0739">Sodium transport</keyword>
<dbReference type="PANTHER" id="PTHR30341:SF0">
    <property type="entry name" value="NA(+)_H(+) ANTIPORTER NHAA"/>
    <property type="match status" value="1"/>
</dbReference>
<comment type="catalytic activity">
    <reaction evidence="6">
        <text>Na(+)(in) + 2 H(+)(out) = Na(+)(out) + 2 H(+)(in)</text>
        <dbReference type="Rhea" id="RHEA:29251"/>
        <dbReference type="ChEBI" id="CHEBI:15378"/>
        <dbReference type="ChEBI" id="CHEBI:29101"/>
    </reaction>
</comment>
<feature type="compositionally biased region" description="Acidic residues" evidence="7">
    <location>
        <begin position="391"/>
        <end position="402"/>
    </location>
</feature>
<comment type="similarity">
    <text evidence="6">Belongs to the NhaA Na(+)/H(+) (TC 2.A.33) antiporter family.</text>
</comment>
<dbReference type="GO" id="GO:0006885">
    <property type="term" value="P:regulation of pH"/>
    <property type="evidence" value="ECO:0007669"/>
    <property type="project" value="UniProtKB-UniRule"/>
</dbReference>
<evidence type="ECO:0000256" key="3">
    <source>
        <dbReference type="ARBA" id="ARBA00022692"/>
    </source>
</evidence>
<protein>
    <recommendedName>
        <fullName evidence="6">Na(+)/H(+) antiporter NhaA</fullName>
    </recommendedName>
    <alternativeName>
        <fullName evidence="6">Sodium/proton antiporter NhaA</fullName>
    </alternativeName>
</protein>
<evidence type="ECO:0000256" key="5">
    <source>
        <dbReference type="ARBA" id="ARBA00023136"/>
    </source>
</evidence>
<keyword evidence="9" id="KW-1185">Reference proteome</keyword>
<evidence type="ECO:0000313" key="9">
    <source>
        <dbReference type="Proteomes" id="UP000229897"/>
    </source>
</evidence>
<feature type="transmembrane region" description="Helical" evidence="6">
    <location>
        <begin position="363"/>
        <end position="383"/>
    </location>
</feature>
<evidence type="ECO:0000256" key="6">
    <source>
        <dbReference type="HAMAP-Rule" id="MF_01844"/>
    </source>
</evidence>
<dbReference type="NCBIfam" id="NF007112">
    <property type="entry name" value="PRK09561.1"/>
    <property type="match status" value="1"/>
</dbReference>
<comment type="function">
    <text evidence="6">Na(+)/H(+) antiporter that extrudes sodium in exchange for external protons.</text>
</comment>
<evidence type="ECO:0000256" key="7">
    <source>
        <dbReference type="SAM" id="MobiDB-lite"/>
    </source>
</evidence>
<evidence type="ECO:0000256" key="2">
    <source>
        <dbReference type="ARBA" id="ARBA00022475"/>
    </source>
</evidence>
<organism evidence="8 9">
    <name type="scientific">Massilia violaceinigra</name>
    <dbReference type="NCBI Taxonomy" id="2045208"/>
    <lineage>
        <taxon>Bacteria</taxon>
        <taxon>Pseudomonadati</taxon>
        <taxon>Pseudomonadota</taxon>
        <taxon>Betaproteobacteria</taxon>
        <taxon>Burkholderiales</taxon>
        <taxon>Oxalobacteraceae</taxon>
        <taxon>Telluria group</taxon>
        <taxon>Massilia</taxon>
    </lineage>
</organism>
<reference evidence="8" key="1">
    <citation type="submission" date="2017-10" db="EMBL/GenBank/DDBJ databases">
        <title>Massilia psychrophilum sp. nov., a novel purple-pigmented bacterium isolated from Tianshan glacier, Xinjiang Municipality, China.</title>
        <authorList>
            <person name="Wang H."/>
        </authorList>
    </citation>
    <scope>NUCLEOTIDE SEQUENCE [LARGE SCALE GENOMIC DNA]</scope>
    <source>
        <strain evidence="8">B2</strain>
    </source>
</reference>
<keyword evidence="6" id="KW-0813">Transport</keyword>
<feature type="transmembrane region" description="Helical" evidence="6">
    <location>
        <begin position="260"/>
        <end position="281"/>
    </location>
</feature>
<dbReference type="AlphaFoldDB" id="A0A2D2DQC6"/>
<dbReference type="Gene3D" id="1.20.1530.10">
    <property type="entry name" value="Na+/H+ antiporter like domain"/>
    <property type="match status" value="1"/>
</dbReference>
<keyword evidence="6" id="KW-0915">Sodium</keyword>
<dbReference type="OrthoDB" id="9808135at2"/>
<dbReference type="NCBIfam" id="TIGR00773">
    <property type="entry name" value="NhaA"/>
    <property type="match status" value="1"/>
</dbReference>
<feature type="transmembrane region" description="Helical" evidence="6">
    <location>
        <begin position="178"/>
        <end position="194"/>
    </location>
</feature>
<dbReference type="PANTHER" id="PTHR30341">
    <property type="entry name" value="SODIUM ION/PROTON ANTIPORTER NHAA-RELATED"/>
    <property type="match status" value="1"/>
</dbReference>
<feature type="transmembrane region" description="Helical" evidence="6">
    <location>
        <begin position="90"/>
        <end position="110"/>
    </location>
</feature>
<comment type="subcellular location">
    <subcellularLocation>
        <location evidence="1">Cell inner membrane</location>
        <topology evidence="1">Multi-pass membrane protein</topology>
    </subcellularLocation>
    <subcellularLocation>
        <location evidence="6">Cell membrane</location>
        <topology evidence="6">Multi-pass membrane protein</topology>
    </subcellularLocation>
</comment>
<sequence>MAIVARSLSNSFKAFFASSKAGCIVLIVCTVVSLVLANSPVGGDYLQFWHLKLAGLSIEHWINDALMAIFFLLIGLELERELYNGELSNFKNALLPIVAAVGGICVPALIHFGFNNGSPTQAGIGIPMATDIAFALGVLALLGSRVPASLKIFLTALAVMDDLGAIIVIAVFYTAQLSVPYLLAAVAMFGLLVCMNRVLRIMALAPYLVGGAVMWVLMLKSGVHATIAGVLLAFAIPFSAKQDDQASPSHRLEHILHKPVAFIILPIFALANTGILIASGWTQELMSANSLGILAGLLIGKPLGITLFCFAAVAMGMCRLPLDLGWRHVFGAGLLGGIGFTMSIFITNLAFVGQPEVVNASKMAILLASLIAGVIGFAWLTMFGKPQANDSDPDTLDFDDGASVESTRKSATQ</sequence>
<feature type="transmembrane region" description="Helical" evidence="6">
    <location>
        <begin position="61"/>
        <end position="78"/>
    </location>
</feature>